<name>A0ABM9HLF4_9PROT</name>
<keyword evidence="1" id="KW-1133">Transmembrane helix</keyword>
<accession>A0ABM9HLF4</accession>
<dbReference type="EMBL" id="CAMXCH010000001">
    <property type="protein sequence ID" value="CAI3931996.1"/>
    <property type="molecule type" value="Genomic_DNA"/>
</dbReference>
<evidence type="ECO:0000313" key="2">
    <source>
        <dbReference type="EMBL" id="CAI3931996.1"/>
    </source>
</evidence>
<keyword evidence="3" id="KW-1185">Reference proteome</keyword>
<feature type="transmembrane region" description="Helical" evidence="1">
    <location>
        <begin position="38"/>
        <end position="58"/>
    </location>
</feature>
<dbReference type="Proteomes" id="UP001154272">
    <property type="component" value="Unassembled WGS sequence"/>
</dbReference>
<evidence type="ECO:0000256" key="1">
    <source>
        <dbReference type="SAM" id="Phobius"/>
    </source>
</evidence>
<keyword evidence="1" id="KW-0812">Transmembrane</keyword>
<gene>
    <name evidence="2" type="ORF">R83534S58_LOCUS591</name>
</gene>
<comment type="caution">
    <text evidence="2">The sequence shown here is derived from an EMBL/GenBank/DDBJ whole genome shotgun (WGS) entry which is preliminary data.</text>
</comment>
<organism evidence="2 3">
    <name type="scientific">Commensalibacter papalotli</name>
    <name type="common">ex Botero et al. 2024</name>
    <dbReference type="NCBI Taxonomy" id="2972766"/>
    <lineage>
        <taxon>Bacteria</taxon>
        <taxon>Pseudomonadati</taxon>
        <taxon>Pseudomonadota</taxon>
        <taxon>Alphaproteobacteria</taxon>
        <taxon>Acetobacterales</taxon>
        <taxon>Acetobacteraceae</taxon>
    </lineage>
</organism>
<evidence type="ECO:0000313" key="3">
    <source>
        <dbReference type="Proteomes" id="UP001154272"/>
    </source>
</evidence>
<proteinExistence type="predicted"/>
<reference evidence="2" key="1">
    <citation type="submission" date="2022-10" db="EMBL/GenBank/DDBJ databases">
        <authorList>
            <person name="Botero Cardona J."/>
        </authorList>
    </citation>
    <scope>NUCLEOTIDE SEQUENCE</scope>
    <source>
        <strain evidence="2">R-83534</strain>
    </source>
</reference>
<keyword evidence="1" id="KW-0472">Membrane</keyword>
<protein>
    <submittedName>
        <fullName evidence="2">Uncharacterized protein</fullName>
    </submittedName>
</protein>
<sequence length="64" mass="7606">MFMGLIMYEKFNIAKGLFYPEPLPRREGLGEVEERGFFSFYIALFTDIVFICIHYVNIINKFIC</sequence>